<dbReference type="NCBIfam" id="TIGR00756">
    <property type="entry name" value="PPR"/>
    <property type="match status" value="1"/>
</dbReference>
<evidence type="ECO:0000259" key="9">
    <source>
        <dbReference type="SMART" id="SM00651"/>
    </source>
</evidence>
<evidence type="ECO:0000256" key="4">
    <source>
        <dbReference type="ARBA" id="ARBA00023187"/>
    </source>
</evidence>
<evidence type="ECO:0000256" key="5">
    <source>
        <dbReference type="ARBA" id="ARBA00023242"/>
    </source>
</evidence>
<dbReference type="InterPro" id="IPR044642">
    <property type="entry name" value="PTHR15588"/>
</dbReference>
<dbReference type="Proteomes" id="UP000887562">
    <property type="component" value="Unplaced"/>
</dbReference>
<dbReference type="SMART" id="SM00651">
    <property type="entry name" value="Sm"/>
    <property type="match status" value="1"/>
</dbReference>
<dbReference type="Gene3D" id="2.30.30.100">
    <property type="match status" value="1"/>
</dbReference>
<evidence type="ECO:0000256" key="6">
    <source>
        <dbReference type="ARBA" id="ARBA00023274"/>
    </source>
</evidence>
<dbReference type="WBParaSite" id="maker-E.canG7_contigs_3887-snap-gene-0.74-mRNA-1">
    <property type="protein sequence ID" value="maker-E.canG7_contigs_3887-snap-gene-0.74-mRNA-1"/>
    <property type="gene ID" value="EcG7_02050"/>
</dbReference>
<evidence type="ECO:0000256" key="3">
    <source>
        <dbReference type="ARBA" id="ARBA00022884"/>
    </source>
</evidence>
<keyword evidence="4" id="KW-0508">mRNA splicing</keyword>
<evidence type="ECO:0000256" key="2">
    <source>
        <dbReference type="ARBA" id="ARBA00022728"/>
    </source>
</evidence>
<name>A0A915EU84_9CEST</name>
<dbReference type="PROSITE" id="PS51375">
    <property type="entry name" value="PPR"/>
    <property type="match status" value="1"/>
</dbReference>
<reference evidence="11" key="1">
    <citation type="submission" date="2022-11" db="UniProtKB">
        <authorList>
            <consortium name="WormBaseParasite"/>
        </authorList>
    </citation>
    <scope>IDENTIFICATION</scope>
</reference>
<sequence>MWNFARQLGLVTAPQLMRLVNDLDKRVYRAQFPANPTYVADRSVDSPSNSVAREVISLNAEPVAFGDLADRAGLLDPDDFDEFDVAGEQPVKDNHLRLSKTGRNHEPTWYLWRINKLCKDGDTRSAVELFFHKMLTVDRVMPDRNIIHLLLSGLAEVGDSESAFKVYRKMTELGIPATNSTYSRLFRACTEDIGAWQREHRYRFNGPSNPKEISSQSDLDLLAGPALERAKGLWVRLHERGFRMNRITYNTLLQTLAKAGDLHACFQALDAMLLGQGGLPPSILHSSMTPPSPTCSAEPLPPFRPDEYTLTAVLTAVLQSFKSGFLVSSLDALHLALHAWHLILPRLPRRQPSLHHFTLLAGIAALTEPKNGRFSLPTSLGSGIGRRKADTSAKNYLEVIPESLPKLREPQPSLSPRILASEKAAKNLLRRVALLASGGDIPSQLSTNSTPSDTTPLAPVSSNSCFLLPNTFSPDWTNPDIVMRSQVNLLLPLPQEGIRIQIPTKKECPQNHSSLPPWQRLALFGGLEGFLECIRTNFKLSQSPTSPLITKVAALLPPPSENAGAELDRWESALLNAMASNKVILDLPVLNVLLQRRTTHGLPVDELMSIANRQGLSPDEFTWSCLARGCRTTKQVRDFLTSYSKAAKLTWDSGLPAHVGTVRPSLHVYATLLASTKFYWDSKIIIIRSMMGSSQLTTKSKQRKKGKESPDSQPYDSPILPNRRLIANLELEIAHFRDLVARGIVPKGSGFSRIFDFMGQVWELAIELEGTLKGFDNVINLIVNDSHERVFSPDRGVECVPLGLYIIRGQNVAVVGEVDEDLDSRVDFENLRAEPLNPIIH</sequence>
<dbReference type="Gene3D" id="1.25.40.10">
    <property type="entry name" value="Tetratricopeptide repeat domain"/>
    <property type="match status" value="2"/>
</dbReference>
<dbReference type="InterPro" id="IPR001163">
    <property type="entry name" value="Sm_dom_euk/arc"/>
</dbReference>
<dbReference type="InterPro" id="IPR002885">
    <property type="entry name" value="PPR_rpt"/>
</dbReference>
<keyword evidence="10" id="KW-1185">Reference proteome</keyword>
<dbReference type="SUPFAM" id="SSF50182">
    <property type="entry name" value="Sm-like ribonucleoproteins"/>
    <property type="match status" value="1"/>
</dbReference>
<keyword evidence="3" id="KW-0694">RNA-binding</keyword>
<dbReference type="Pfam" id="PF01535">
    <property type="entry name" value="PPR"/>
    <property type="match status" value="1"/>
</dbReference>
<dbReference type="PANTHER" id="PTHR15588:SF9">
    <property type="entry name" value="U6 SNRNA-ASSOCIATED SM-LIKE PROTEIN LSM8"/>
    <property type="match status" value="1"/>
</dbReference>
<keyword evidence="2" id="KW-0747">Spliceosome</keyword>
<dbReference type="InterPro" id="IPR010920">
    <property type="entry name" value="LSM_dom_sf"/>
</dbReference>
<dbReference type="GO" id="GO:0071011">
    <property type="term" value="C:precatalytic spliceosome"/>
    <property type="evidence" value="ECO:0007669"/>
    <property type="project" value="TreeGrafter"/>
</dbReference>
<dbReference type="GO" id="GO:0046540">
    <property type="term" value="C:U4/U6 x U5 tri-snRNP complex"/>
    <property type="evidence" value="ECO:0007669"/>
    <property type="project" value="InterPro"/>
</dbReference>
<keyword evidence="6" id="KW-0687">Ribonucleoprotein</keyword>
<dbReference type="InterPro" id="IPR011990">
    <property type="entry name" value="TPR-like_helical_dom_sf"/>
</dbReference>
<feature type="repeat" description="PPR" evidence="7">
    <location>
        <begin position="143"/>
        <end position="177"/>
    </location>
</feature>
<evidence type="ECO:0000313" key="10">
    <source>
        <dbReference type="Proteomes" id="UP000887562"/>
    </source>
</evidence>
<dbReference type="Pfam" id="PF01423">
    <property type="entry name" value="LSM"/>
    <property type="match status" value="1"/>
</dbReference>
<evidence type="ECO:0000313" key="11">
    <source>
        <dbReference type="WBParaSite" id="maker-E.canG7_contigs_3887-snap-gene-0.74-mRNA-1"/>
    </source>
</evidence>
<comment type="subcellular location">
    <subcellularLocation>
        <location evidence="1">Nucleus</location>
    </subcellularLocation>
</comment>
<dbReference type="GO" id="GO:0005688">
    <property type="term" value="C:U6 snRNP"/>
    <property type="evidence" value="ECO:0007669"/>
    <property type="project" value="InterPro"/>
</dbReference>
<proteinExistence type="predicted"/>
<dbReference type="CDD" id="cd01727">
    <property type="entry name" value="LSm8"/>
    <property type="match status" value="1"/>
</dbReference>
<dbReference type="InterPro" id="IPR034103">
    <property type="entry name" value="Lsm8"/>
</dbReference>
<evidence type="ECO:0000256" key="1">
    <source>
        <dbReference type="ARBA" id="ARBA00004123"/>
    </source>
</evidence>
<dbReference type="GO" id="GO:0003729">
    <property type="term" value="F:mRNA binding"/>
    <property type="evidence" value="ECO:0007669"/>
    <property type="project" value="TreeGrafter"/>
</dbReference>
<organism evidence="10 11">
    <name type="scientific">Echinococcus canadensis</name>
    <dbReference type="NCBI Taxonomy" id="519352"/>
    <lineage>
        <taxon>Eukaryota</taxon>
        <taxon>Metazoa</taxon>
        <taxon>Spiralia</taxon>
        <taxon>Lophotrochozoa</taxon>
        <taxon>Platyhelminthes</taxon>
        <taxon>Cestoda</taxon>
        <taxon>Eucestoda</taxon>
        <taxon>Cyclophyllidea</taxon>
        <taxon>Taeniidae</taxon>
        <taxon>Echinococcus</taxon>
        <taxon>Echinococcus canadensis group</taxon>
    </lineage>
</organism>
<dbReference type="PANTHER" id="PTHR15588">
    <property type="entry name" value="LSM1"/>
    <property type="match status" value="1"/>
</dbReference>
<dbReference type="AlphaFoldDB" id="A0A915EU84"/>
<protein>
    <submittedName>
        <fullName evidence="11">Sm domain-containing protein</fullName>
    </submittedName>
</protein>
<accession>A0A915EU84</accession>
<feature type="domain" description="Sm" evidence="9">
    <location>
        <begin position="752"/>
        <end position="817"/>
    </location>
</feature>
<evidence type="ECO:0000256" key="7">
    <source>
        <dbReference type="PROSITE-ProRule" id="PRU00708"/>
    </source>
</evidence>
<keyword evidence="2" id="KW-0507">mRNA processing</keyword>
<evidence type="ECO:0000256" key="8">
    <source>
        <dbReference type="SAM" id="MobiDB-lite"/>
    </source>
</evidence>
<keyword evidence="5" id="KW-0539">Nucleus</keyword>
<dbReference type="Pfam" id="PF13812">
    <property type="entry name" value="PPR_3"/>
    <property type="match status" value="1"/>
</dbReference>
<feature type="region of interest" description="Disordered" evidence="8">
    <location>
        <begin position="696"/>
        <end position="719"/>
    </location>
</feature>
<dbReference type="GO" id="GO:0000398">
    <property type="term" value="P:mRNA splicing, via spliceosome"/>
    <property type="evidence" value="ECO:0007669"/>
    <property type="project" value="InterPro"/>
</dbReference>